<evidence type="ECO:0000313" key="2">
    <source>
        <dbReference type="EMBL" id="GMA87663.1"/>
    </source>
</evidence>
<proteinExistence type="predicted"/>
<dbReference type="Proteomes" id="UP001157017">
    <property type="component" value="Unassembled WGS sequence"/>
</dbReference>
<evidence type="ECO:0000256" key="1">
    <source>
        <dbReference type="SAM" id="MobiDB-lite"/>
    </source>
</evidence>
<feature type="region of interest" description="Disordered" evidence="1">
    <location>
        <begin position="1"/>
        <end position="72"/>
    </location>
</feature>
<feature type="compositionally biased region" description="Basic and acidic residues" evidence="1">
    <location>
        <begin position="1"/>
        <end position="13"/>
    </location>
</feature>
<evidence type="ECO:0000313" key="3">
    <source>
        <dbReference type="Proteomes" id="UP001157017"/>
    </source>
</evidence>
<dbReference type="EMBL" id="BSUZ01000001">
    <property type="protein sequence ID" value="GMA87663.1"/>
    <property type="molecule type" value="Genomic_DNA"/>
</dbReference>
<name>A0ABQ6JJS1_9ACTN</name>
<protein>
    <submittedName>
        <fullName evidence="2">Uncharacterized protein</fullName>
    </submittedName>
</protein>
<comment type="caution">
    <text evidence="2">The sequence shown here is derived from an EMBL/GenBank/DDBJ whole genome shotgun (WGS) entry which is preliminary data.</text>
</comment>
<feature type="compositionally biased region" description="Acidic residues" evidence="1">
    <location>
        <begin position="28"/>
        <end position="37"/>
    </location>
</feature>
<sequence length="72" mass="7543">MTDSEHPHEHDLVEPEGVNSGSDRIHDDVDDTDETSDADLVGGRPQDAPVAEDDGPDASHSPVESPGAERGA</sequence>
<gene>
    <name evidence="2" type="ORF">GCM10025868_29130</name>
</gene>
<keyword evidence="3" id="KW-1185">Reference proteome</keyword>
<reference evidence="3" key="1">
    <citation type="journal article" date="2019" name="Int. J. Syst. Evol. Microbiol.">
        <title>The Global Catalogue of Microorganisms (GCM) 10K type strain sequencing project: providing services to taxonomists for standard genome sequencing and annotation.</title>
        <authorList>
            <consortium name="The Broad Institute Genomics Platform"/>
            <consortium name="The Broad Institute Genome Sequencing Center for Infectious Disease"/>
            <person name="Wu L."/>
            <person name="Ma J."/>
        </authorList>
    </citation>
    <scope>NUCLEOTIDE SEQUENCE [LARGE SCALE GENOMIC DNA]</scope>
    <source>
        <strain evidence="3">NBRC 108730</strain>
    </source>
</reference>
<accession>A0ABQ6JJS1</accession>
<organism evidence="2 3">
    <name type="scientific">Angustibacter aerolatus</name>
    <dbReference type="NCBI Taxonomy" id="1162965"/>
    <lineage>
        <taxon>Bacteria</taxon>
        <taxon>Bacillati</taxon>
        <taxon>Actinomycetota</taxon>
        <taxon>Actinomycetes</taxon>
        <taxon>Kineosporiales</taxon>
        <taxon>Kineosporiaceae</taxon>
    </lineage>
</organism>